<protein>
    <submittedName>
        <fullName evidence="3">Acetyl-CoA hydrolase/transferase-like protein</fullName>
    </submittedName>
</protein>
<sequence length="449" mass="46434">MAGIHYTGQAADRQVPDRVSVALSGGGGESKGDASPAGAMESDAVVALIARLSPGERLFVPGSAAEIPALWAGLCAPDAPAFQVTTTLVPGINATPNPTGPLSNPFALRRYAPGVFRHLPLSYGGFLRALTHMEFDTCILHVAAPDARGHASLGPSVEFTPIALSRARRFIAVVNPQLPALPGAVSVDLAGADLVVEIDAGLRAYEPEGSDPVSVEIARIIAGFVPDGAALQYGLGKIPDALAGALRRHRGLRLHSGMLSDGMRDLMEANALDEDFVPVSCVHVGSAAHYGWLRDRPRIAVRPVSETHAPGALARLGGLVAVNGALSVDLFGQANLETAGGRAVSGVGGAADFARAASLDPMGISIIGLPSITPKGESRIVTMIEGPCSLPRHDVDVVVTEHGAADLRGADVETRAERLIAIAAPEHQASLSEAFHAAVSRLYPAREMS</sequence>
<evidence type="ECO:0000313" key="4">
    <source>
        <dbReference type="Proteomes" id="UP000248021"/>
    </source>
</evidence>
<evidence type="ECO:0000256" key="1">
    <source>
        <dbReference type="SAM" id="MobiDB-lite"/>
    </source>
</evidence>
<dbReference type="SUPFAM" id="SSF100950">
    <property type="entry name" value="NagB/RpiA/CoA transferase-like"/>
    <property type="match status" value="2"/>
</dbReference>
<dbReference type="GO" id="GO:0006083">
    <property type="term" value="P:acetate metabolic process"/>
    <property type="evidence" value="ECO:0007669"/>
    <property type="project" value="InterPro"/>
</dbReference>
<feature type="region of interest" description="Disordered" evidence="1">
    <location>
        <begin position="1"/>
        <end position="37"/>
    </location>
</feature>
<dbReference type="InterPro" id="IPR037171">
    <property type="entry name" value="NagB/RpiA_transferase-like"/>
</dbReference>
<feature type="domain" description="Acetyl-CoA hydrolase/transferase C-terminal" evidence="2">
    <location>
        <begin position="285"/>
        <end position="434"/>
    </location>
</feature>
<dbReference type="InterPro" id="IPR038460">
    <property type="entry name" value="AcetylCoA_hyd_C_sf"/>
</dbReference>
<accession>A0A2V3TRI5</accession>
<comment type="caution">
    <text evidence="3">The sequence shown here is derived from an EMBL/GenBank/DDBJ whole genome shotgun (WGS) entry which is preliminary data.</text>
</comment>
<dbReference type="InterPro" id="IPR046433">
    <property type="entry name" value="ActCoA_hydro"/>
</dbReference>
<dbReference type="InterPro" id="IPR026888">
    <property type="entry name" value="AcetylCoA_hyd_C"/>
</dbReference>
<dbReference type="Proteomes" id="UP000248021">
    <property type="component" value="Unassembled WGS sequence"/>
</dbReference>
<dbReference type="EMBL" id="QJJK01000024">
    <property type="protein sequence ID" value="PXW50690.1"/>
    <property type="molecule type" value="Genomic_DNA"/>
</dbReference>
<dbReference type="PANTHER" id="PTHR21432">
    <property type="entry name" value="ACETYL-COA HYDROLASE-RELATED"/>
    <property type="match status" value="1"/>
</dbReference>
<dbReference type="Gene3D" id="3.30.750.70">
    <property type="entry name" value="4-hydroxybutyrate coenzyme like domains"/>
    <property type="match status" value="1"/>
</dbReference>
<gene>
    <name evidence="3" type="ORF">C7450_12411</name>
</gene>
<dbReference type="Gene3D" id="3.40.1080.10">
    <property type="entry name" value="Glutaconate Coenzyme A-transferase"/>
    <property type="match status" value="1"/>
</dbReference>
<evidence type="ECO:0000259" key="2">
    <source>
        <dbReference type="Pfam" id="PF13336"/>
    </source>
</evidence>
<dbReference type="AlphaFoldDB" id="A0A2V3TRI5"/>
<dbReference type="Pfam" id="PF13336">
    <property type="entry name" value="AcetylCoA_hyd_C"/>
    <property type="match status" value="1"/>
</dbReference>
<organism evidence="3 4">
    <name type="scientific">Chelatococcus asaccharovorans</name>
    <dbReference type="NCBI Taxonomy" id="28210"/>
    <lineage>
        <taxon>Bacteria</taxon>
        <taxon>Pseudomonadati</taxon>
        <taxon>Pseudomonadota</taxon>
        <taxon>Alphaproteobacteria</taxon>
        <taxon>Hyphomicrobiales</taxon>
        <taxon>Chelatococcaceae</taxon>
        <taxon>Chelatococcus</taxon>
    </lineage>
</organism>
<keyword evidence="3" id="KW-0378">Hydrolase</keyword>
<keyword evidence="3" id="KW-0808">Transferase</keyword>
<dbReference type="Gene3D" id="3.40.1080.20">
    <property type="entry name" value="Acetyl-CoA hydrolase/transferase C-terminal domain"/>
    <property type="match status" value="1"/>
</dbReference>
<name>A0A2V3TRI5_9HYPH</name>
<dbReference type="PANTHER" id="PTHR21432:SF20">
    <property type="entry name" value="ACETYL-COA HYDROLASE"/>
    <property type="match status" value="1"/>
</dbReference>
<proteinExistence type="predicted"/>
<evidence type="ECO:0000313" key="3">
    <source>
        <dbReference type="EMBL" id="PXW50690.1"/>
    </source>
</evidence>
<keyword evidence="4" id="KW-1185">Reference proteome</keyword>
<dbReference type="GO" id="GO:0016787">
    <property type="term" value="F:hydrolase activity"/>
    <property type="evidence" value="ECO:0007669"/>
    <property type="project" value="UniProtKB-KW"/>
</dbReference>
<dbReference type="GO" id="GO:0008775">
    <property type="term" value="F:acetate CoA-transferase activity"/>
    <property type="evidence" value="ECO:0007669"/>
    <property type="project" value="InterPro"/>
</dbReference>
<reference evidence="3 4" key="1">
    <citation type="submission" date="2018-05" db="EMBL/GenBank/DDBJ databases">
        <title>Genomic Encyclopedia of Type Strains, Phase IV (KMG-IV): sequencing the most valuable type-strain genomes for metagenomic binning, comparative biology and taxonomic classification.</title>
        <authorList>
            <person name="Goeker M."/>
        </authorList>
    </citation>
    <scope>NUCLEOTIDE SEQUENCE [LARGE SCALE GENOMIC DNA]</scope>
    <source>
        <strain evidence="3 4">DSM 6462</strain>
    </source>
</reference>